<protein>
    <recommendedName>
        <fullName evidence="10">Probable nicotinate-nucleotide adenylyltransferase</fullName>
        <ecNumber evidence="10">2.7.7.18</ecNumber>
    </recommendedName>
    <alternativeName>
        <fullName evidence="10">Deamido-NAD(+) diphosphorylase</fullName>
    </alternativeName>
    <alternativeName>
        <fullName evidence="10">Deamido-NAD(+) pyrophosphorylase</fullName>
    </alternativeName>
    <alternativeName>
        <fullName evidence="10">Nicotinate mononucleotide adenylyltransferase</fullName>
        <shortName evidence="10">NaMN adenylyltransferase</shortName>
    </alternativeName>
</protein>
<evidence type="ECO:0000259" key="11">
    <source>
        <dbReference type="Pfam" id="PF01467"/>
    </source>
</evidence>
<dbReference type="SUPFAM" id="SSF52374">
    <property type="entry name" value="Nucleotidylyl transferase"/>
    <property type="match status" value="1"/>
</dbReference>
<dbReference type="GO" id="GO:0016779">
    <property type="term" value="F:nucleotidyltransferase activity"/>
    <property type="evidence" value="ECO:0007669"/>
    <property type="project" value="UniProtKB-KW"/>
</dbReference>
<dbReference type="InterPro" id="IPR004821">
    <property type="entry name" value="Cyt_trans-like"/>
</dbReference>
<dbReference type="NCBIfam" id="NF000840">
    <property type="entry name" value="PRK00071.1-3"/>
    <property type="match status" value="1"/>
</dbReference>
<dbReference type="RefSeq" id="WP_191362225.1">
    <property type="nucleotide sequence ID" value="NZ_JAKNHQ010000005.1"/>
</dbReference>
<keyword evidence="8 10" id="KW-0520">NAD</keyword>
<keyword evidence="4 10" id="KW-0808">Transferase</keyword>
<accession>A0ABS9MHQ0</accession>
<gene>
    <name evidence="10 12" type="primary">nadD</name>
    <name evidence="12" type="ORF">L0P57_05260</name>
</gene>
<dbReference type="PANTHER" id="PTHR39321:SF3">
    <property type="entry name" value="PHOSPHOPANTETHEINE ADENYLYLTRANSFERASE"/>
    <property type="match status" value="1"/>
</dbReference>
<evidence type="ECO:0000313" key="13">
    <source>
        <dbReference type="Proteomes" id="UP001298681"/>
    </source>
</evidence>
<keyword evidence="5 10" id="KW-0548">Nucleotidyltransferase</keyword>
<keyword evidence="7 10" id="KW-0067">ATP-binding</keyword>
<evidence type="ECO:0000313" key="12">
    <source>
        <dbReference type="EMBL" id="MCG4610337.1"/>
    </source>
</evidence>
<name>A0ABS9MHQ0_9FIRM</name>
<reference evidence="12 13" key="1">
    <citation type="submission" date="2022-01" db="EMBL/GenBank/DDBJ databases">
        <title>Collection of gut derived symbiotic bacterial strains cultured from healthy donors.</title>
        <authorList>
            <person name="Lin H."/>
            <person name="Kohout C."/>
            <person name="Waligurski E."/>
            <person name="Pamer E.G."/>
        </authorList>
    </citation>
    <scope>NUCLEOTIDE SEQUENCE [LARGE SCALE GENOMIC DNA]</scope>
    <source>
        <strain evidence="12 13">DFI.7.58</strain>
    </source>
</reference>
<dbReference type="EC" id="2.7.7.18" evidence="10"/>
<evidence type="ECO:0000256" key="2">
    <source>
        <dbReference type="ARBA" id="ARBA00005019"/>
    </source>
</evidence>
<comment type="similarity">
    <text evidence="10">Belongs to the NadD family.</text>
</comment>
<keyword evidence="6 10" id="KW-0547">Nucleotide-binding</keyword>
<dbReference type="Proteomes" id="UP001298681">
    <property type="component" value="Unassembled WGS sequence"/>
</dbReference>
<feature type="domain" description="Cytidyltransferase-like" evidence="11">
    <location>
        <begin position="6"/>
        <end position="171"/>
    </location>
</feature>
<dbReference type="EMBL" id="JAKNHQ010000005">
    <property type="protein sequence ID" value="MCG4610337.1"/>
    <property type="molecule type" value="Genomic_DNA"/>
</dbReference>
<dbReference type="HAMAP" id="MF_00244">
    <property type="entry name" value="NaMN_adenylyltr"/>
    <property type="match status" value="1"/>
</dbReference>
<sequence>MNRIAIFGGTFNPIHNGHLHIAQQFQKQLRAQRVLFIPTFVPPHKRAPDLAPAEDRLEMCRLACEGTPFEVSDLEIRRGGPSYTAETLLALKREYPDAELCFLTGEDMFLTLETWYKPDVIYSLATICAAPRSTDGLEKLRAYAEKLARHGAKVILQNIDYLPVSSTMVREAVRQNRAIDALVPAEVARYIRENGLYH</sequence>
<dbReference type="CDD" id="cd02165">
    <property type="entry name" value="NMNAT"/>
    <property type="match status" value="1"/>
</dbReference>
<dbReference type="Pfam" id="PF01467">
    <property type="entry name" value="CTP_transf_like"/>
    <property type="match status" value="1"/>
</dbReference>
<evidence type="ECO:0000256" key="6">
    <source>
        <dbReference type="ARBA" id="ARBA00022741"/>
    </source>
</evidence>
<evidence type="ECO:0000256" key="10">
    <source>
        <dbReference type="HAMAP-Rule" id="MF_00244"/>
    </source>
</evidence>
<evidence type="ECO:0000256" key="7">
    <source>
        <dbReference type="ARBA" id="ARBA00022840"/>
    </source>
</evidence>
<comment type="catalytic activity">
    <reaction evidence="9 10">
        <text>nicotinate beta-D-ribonucleotide + ATP + H(+) = deamido-NAD(+) + diphosphate</text>
        <dbReference type="Rhea" id="RHEA:22860"/>
        <dbReference type="ChEBI" id="CHEBI:15378"/>
        <dbReference type="ChEBI" id="CHEBI:30616"/>
        <dbReference type="ChEBI" id="CHEBI:33019"/>
        <dbReference type="ChEBI" id="CHEBI:57502"/>
        <dbReference type="ChEBI" id="CHEBI:58437"/>
        <dbReference type="EC" id="2.7.7.18"/>
    </reaction>
</comment>
<evidence type="ECO:0000256" key="8">
    <source>
        <dbReference type="ARBA" id="ARBA00023027"/>
    </source>
</evidence>
<evidence type="ECO:0000256" key="9">
    <source>
        <dbReference type="ARBA" id="ARBA00048721"/>
    </source>
</evidence>
<proteinExistence type="inferred from homology"/>
<comment type="function">
    <text evidence="1 10">Catalyzes the reversible adenylation of nicotinate mononucleotide (NaMN) to nicotinic acid adenine dinucleotide (NaAD).</text>
</comment>
<dbReference type="NCBIfam" id="TIGR00482">
    <property type="entry name" value="nicotinate (nicotinamide) nucleotide adenylyltransferase"/>
    <property type="match status" value="1"/>
</dbReference>
<dbReference type="Gene3D" id="3.40.50.620">
    <property type="entry name" value="HUPs"/>
    <property type="match status" value="1"/>
</dbReference>
<comment type="caution">
    <text evidence="12">The sequence shown here is derived from an EMBL/GenBank/DDBJ whole genome shotgun (WGS) entry which is preliminary data.</text>
</comment>
<dbReference type="NCBIfam" id="TIGR00125">
    <property type="entry name" value="cyt_tran_rel"/>
    <property type="match status" value="1"/>
</dbReference>
<evidence type="ECO:0000256" key="1">
    <source>
        <dbReference type="ARBA" id="ARBA00002324"/>
    </source>
</evidence>
<dbReference type="InterPro" id="IPR005248">
    <property type="entry name" value="NadD/NMNAT"/>
</dbReference>
<dbReference type="PANTHER" id="PTHR39321">
    <property type="entry name" value="NICOTINATE-NUCLEOTIDE ADENYLYLTRANSFERASE-RELATED"/>
    <property type="match status" value="1"/>
</dbReference>
<keyword evidence="3 10" id="KW-0662">Pyridine nucleotide biosynthesis</keyword>
<keyword evidence="13" id="KW-1185">Reference proteome</keyword>
<comment type="pathway">
    <text evidence="2 10">Cofactor biosynthesis; NAD(+) biosynthesis; deamido-NAD(+) from nicotinate D-ribonucleotide: step 1/1.</text>
</comment>
<evidence type="ECO:0000256" key="4">
    <source>
        <dbReference type="ARBA" id="ARBA00022679"/>
    </source>
</evidence>
<dbReference type="InterPro" id="IPR014729">
    <property type="entry name" value="Rossmann-like_a/b/a_fold"/>
</dbReference>
<evidence type="ECO:0000256" key="3">
    <source>
        <dbReference type="ARBA" id="ARBA00022642"/>
    </source>
</evidence>
<organism evidence="12 13">
    <name type="scientific">Anaeromassilibacillus senegalensis</name>
    <dbReference type="NCBI Taxonomy" id="1673717"/>
    <lineage>
        <taxon>Bacteria</taxon>
        <taxon>Bacillati</taxon>
        <taxon>Bacillota</taxon>
        <taxon>Clostridia</taxon>
        <taxon>Eubacteriales</taxon>
        <taxon>Acutalibacteraceae</taxon>
        <taxon>Anaeromassilibacillus</taxon>
    </lineage>
</organism>
<evidence type="ECO:0000256" key="5">
    <source>
        <dbReference type="ARBA" id="ARBA00022695"/>
    </source>
</evidence>